<keyword evidence="1" id="KW-1133">Transmembrane helix</keyword>
<proteinExistence type="predicted"/>
<organism evidence="2 3">
    <name type="scientific">Ascobolus immersus RN42</name>
    <dbReference type="NCBI Taxonomy" id="1160509"/>
    <lineage>
        <taxon>Eukaryota</taxon>
        <taxon>Fungi</taxon>
        <taxon>Dikarya</taxon>
        <taxon>Ascomycota</taxon>
        <taxon>Pezizomycotina</taxon>
        <taxon>Pezizomycetes</taxon>
        <taxon>Pezizales</taxon>
        <taxon>Ascobolaceae</taxon>
        <taxon>Ascobolus</taxon>
    </lineage>
</organism>
<feature type="transmembrane region" description="Helical" evidence="1">
    <location>
        <begin position="145"/>
        <end position="164"/>
    </location>
</feature>
<feature type="transmembrane region" description="Helical" evidence="1">
    <location>
        <begin position="245"/>
        <end position="263"/>
    </location>
</feature>
<dbReference type="EMBL" id="ML119693">
    <property type="protein sequence ID" value="RPA79942.1"/>
    <property type="molecule type" value="Genomic_DNA"/>
</dbReference>
<reference evidence="2 3" key="1">
    <citation type="journal article" date="2018" name="Nat. Ecol. Evol.">
        <title>Pezizomycetes genomes reveal the molecular basis of ectomycorrhizal truffle lifestyle.</title>
        <authorList>
            <person name="Murat C."/>
            <person name="Payen T."/>
            <person name="Noel B."/>
            <person name="Kuo A."/>
            <person name="Morin E."/>
            <person name="Chen J."/>
            <person name="Kohler A."/>
            <person name="Krizsan K."/>
            <person name="Balestrini R."/>
            <person name="Da Silva C."/>
            <person name="Montanini B."/>
            <person name="Hainaut M."/>
            <person name="Levati E."/>
            <person name="Barry K.W."/>
            <person name="Belfiori B."/>
            <person name="Cichocki N."/>
            <person name="Clum A."/>
            <person name="Dockter R.B."/>
            <person name="Fauchery L."/>
            <person name="Guy J."/>
            <person name="Iotti M."/>
            <person name="Le Tacon F."/>
            <person name="Lindquist E.A."/>
            <person name="Lipzen A."/>
            <person name="Malagnac F."/>
            <person name="Mello A."/>
            <person name="Molinier V."/>
            <person name="Miyauchi S."/>
            <person name="Poulain J."/>
            <person name="Riccioni C."/>
            <person name="Rubini A."/>
            <person name="Sitrit Y."/>
            <person name="Splivallo R."/>
            <person name="Traeger S."/>
            <person name="Wang M."/>
            <person name="Zifcakova L."/>
            <person name="Wipf D."/>
            <person name="Zambonelli A."/>
            <person name="Paolocci F."/>
            <person name="Nowrousian M."/>
            <person name="Ottonello S."/>
            <person name="Baldrian P."/>
            <person name="Spatafora J.W."/>
            <person name="Henrissat B."/>
            <person name="Nagy L.G."/>
            <person name="Aury J.M."/>
            <person name="Wincker P."/>
            <person name="Grigoriev I.V."/>
            <person name="Bonfante P."/>
            <person name="Martin F.M."/>
        </authorList>
    </citation>
    <scope>NUCLEOTIDE SEQUENCE [LARGE SCALE GENOMIC DNA]</scope>
    <source>
        <strain evidence="2 3">RN42</strain>
    </source>
</reference>
<keyword evidence="1" id="KW-0812">Transmembrane</keyword>
<evidence type="ECO:0000313" key="3">
    <source>
        <dbReference type="Proteomes" id="UP000275078"/>
    </source>
</evidence>
<accession>A0A3N4I1G0</accession>
<dbReference type="STRING" id="1160509.A0A3N4I1G0"/>
<feature type="transmembrane region" description="Helical" evidence="1">
    <location>
        <begin position="223"/>
        <end position="239"/>
    </location>
</feature>
<gene>
    <name evidence="2" type="ORF">BJ508DRAFT_227030</name>
</gene>
<dbReference type="Proteomes" id="UP000275078">
    <property type="component" value="Unassembled WGS sequence"/>
</dbReference>
<dbReference type="AlphaFoldDB" id="A0A3N4I1G0"/>
<keyword evidence="1" id="KW-0472">Membrane</keyword>
<sequence>MFPNPESLNDLSLDAAGLIAIADLDTITRRTAIIGSASFFDLLVIAPGIHSQQNATELAKGENPACAALTTGYVFRVENPATVYYLQNIGKTGQLVRVHVEEVSGNHISSRFTSVKAGFLASVFFFLCPVITVIVLGFTIALWDWWAFSCILALISARALNVVVIRRRSVKGWKVGISERGEKGKLLVLLSQDRWILMLGDVDDLKAVTAGQWLRDPTSMERFLTAFGTLLVFATAVLAGNSTNMGAILIVLLMLFSVALLGLSNSFAKDFHIHGCRVRPVGEPKRYARRLHLAEELIKEEAGGKRDWAVQLGLVLPEKKKTADATVSVEEEVRKVTV</sequence>
<evidence type="ECO:0000256" key="1">
    <source>
        <dbReference type="SAM" id="Phobius"/>
    </source>
</evidence>
<keyword evidence="3" id="KW-1185">Reference proteome</keyword>
<feature type="transmembrane region" description="Helical" evidence="1">
    <location>
        <begin position="117"/>
        <end position="139"/>
    </location>
</feature>
<dbReference type="OrthoDB" id="2956246at2759"/>
<name>A0A3N4I1G0_ASCIM</name>
<protein>
    <submittedName>
        <fullName evidence="2">Uncharacterized protein</fullName>
    </submittedName>
</protein>
<evidence type="ECO:0000313" key="2">
    <source>
        <dbReference type="EMBL" id="RPA79942.1"/>
    </source>
</evidence>